<evidence type="ECO:0000313" key="1">
    <source>
        <dbReference type="EMBL" id="JAH33492.1"/>
    </source>
</evidence>
<dbReference type="AlphaFoldDB" id="A0A0E9RX80"/>
<reference evidence="1" key="1">
    <citation type="submission" date="2014-11" db="EMBL/GenBank/DDBJ databases">
        <authorList>
            <person name="Amaro Gonzalez C."/>
        </authorList>
    </citation>
    <scope>NUCLEOTIDE SEQUENCE</scope>
</reference>
<organism evidence="1">
    <name type="scientific">Anguilla anguilla</name>
    <name type="common">European freshwater eel</name>
    <name type="synonym">Muraena anguilla</name>
    <dbReference type="NCBI Taxonomy" id="7936"/>
    <lineage>
        <taxon>Eukaryota</taxon>
        <taxon>Metazoa</taxon>
        <taxon>Chordata</taxon>
        <taxon>Craniata</taxon>
        <taxon>Vertebrata</taxon>
        <taxon>Euteleostomi</taxon>
        <taxon>Actinopterygii</taxon>
        <taxon>Neopterygii</taxon>
        <taxon>Teleostei</taxon>
        <taxon>Anguilliformes</taxon>
        <taxon>Anguillidae</taxon>
        <taxon>Anguilla</taxon>
    </lineage>
</organism>
<name>A0A0E9RX80_ANGAN</name>
<reference evidence="1" key="2">
    <citation type="journal article" date="2015" name="Fish Shellfish Immunol.">
        <title>Early steps in the European eel (Anguilla anguilla)-Vibrio vulnificus interaction in the gills: Role of the RtxA13 toxin.</title>
        <authorList>
            <person name="Callol A."/>
            <person name="Pajuelo D."/>
            <person name="Ebbesson L."/>
            <person name="Teles M."/>
            <person name="MacKenzie S."/>
            <person name="Amaro C."/>
        </authorList>
    </citation>
    <scope>NUCLEOTIDE SEQUENCE</scope>
</reference>
<dbReference type="EMBL" id="GBXM01075085">
    <property type="protein sequence ID" value="JAH33492.1"/>
    <property type="molecule type" value="Transcribed_RNA"/>
</dbReference>
<protein>
    <submittedName>
        <fullName evidence="1">Uncharacterized protein</fullName>
    </submittedName>
</protein>
<sequence length="43" mass="5299">MEDRNSRRVQIMKKCRHKPKERRPSLLVDHVFLLCFIRNTLSF</sequence>
<accession>A0A0E9RX80</accession>
<proteinExistence type="predicted"/>